<keyword evidence="1 3" id="KW-0210">Decarboxylase</keyword>
<keyword evidence="3 4" id="KW-0285">Flavoprotein</keyword>
<evidence type="ECO:0000256" key="3">
    <source>
        <dbReference type="HAMAP-Rule" id="MF_02225"/>
    </source>
</evidence>
<protein>
    <recommendedName>
        <fullName evidence="3">Coenzyme A biosynthesis bifunctional protein CoaBC</fullName>
    </recommendedName>
    <alternativeName>
        <fullName evidence="3">DNA/pantothenate metabolism flavoprotein</fullName>
    </alternativeName>
    <alternativeName>
        <fullName evidence="3">Phosphopantothenoylcysteine synthetase/decarboxylase</fullName>
        <shortName evidence="3">PPCS-PPCDC</shortName>
    </alternativeName>
    <domain>
        <recommendedName>
            <fullName evidence="3">Phosphopantothenoylcysteine decarboxylase</fullName>
            <shortName evidence="3">PPC decarboxylase</shortName>
            <shortName evidence="3">PPC-DC</shortName>
            <ecNumber evidence="3">4.1.1.36</ecNumber>
        </recommendedName>
        <alternativeName>
            <fullName evidence="3">CoaC</fullName>
        </alternativeName>
    </domain>
    <domain>
        <recommendedName>
            <fullName evidence="3">Phosphopantothenate--cysteine ligase</fullName>
            <ecNumber evidence="3">6.3.2.5</ecNumber>
        </recommendedName>
        <alternativeName>
            <fullName evidence="3">CoaB</fullName>
        </alternativeName>
        <alternativeName>
            <fullName evidence="3">Phosphopantothenoylcysteine synthetase</fullName>
            <shortName evidence="3">PPC synthetase</shortName>
            <shortName evidence="3">PPC-S</shortName>
        </alternativeName>
    </domain>
</protein>
<evidence type="ECO:0000256" key="4">
    <source>
        <dbReference type="RuleBase" id="RU364078"/>
    </source>
</evidence>
<feature type="domain" description="DNA/pantothenate metabolism flavoprotein C-terminal" evidence="6">
    <location>
        <begin position="183"/>
        <end position="393"/>
    </location>
</feature>
<keyword evidence="3 4" id="KW-0436">Ligase</keyword>
<dbReference type="GO" id="GO:0010181">
    <property type="term" value="F:FMN binding"/>
    <property type="evidence" value="ECO:0007669"/>
    <property type="project" value="UniProtKB-UniRule"/>
</dbReference>
<dbReference type="InterPro" id="IPR007085">
    <property type="entry name" value="DNA/pantothenate-metab_flavo_C"/>
</dbReference>
<dbReference type="EC" id="4.1.1.36" evidence="3"/>
<comment type="cofactor">
    <cofactor evidence="3">
        <name>Mg(2+)</name>
        <dbReference type="ChEBI" id="CHEBI:18420"/>
    </cofactor>
</comment>
<comment type="catalytic activity">
    <reaction evidence="3 4">
        <text>(R)-4'-phosphopantothenate + L-cysteine + CTP = N-[(R)-4-phosphopantothenoyl]-L-cysteine + CMP + diphosphate + H(+)</text>
        <dbReference type="Rhea" id="RHEA:19397"/>
        <dbReference type="ChEBI" id="CHEBI:10986"/>
        <dbReference type="ChEBI" id="CHEBI:15378"/>
        <dbReference type="ChEBI" id="CHEBI:33019"/>
        <dbReference type="ChEBI" id="CHEBI:35235"/>
        <dbReference type="ChEBI" id="CHEBI:37563"/>
        <dbReference type="ChEBI" id="CHEBI:59458"/>
        <dbReference type="ChEBI" id="CHEBI:60377"/>
        <dbReference type="EC" id="6.3.2.5"/>
    </reaction>
</comment>
<name>D1AY29_STRM9</name>
<feature type="binding site" evidence="3">
    <location>
        <position position="322"/>
    </location>
    <ligand>
        <name>CTP</name>
        <dbReference type="ChEBI" id="CHEBI:37563"/>
    </ligand>
</feature>
<dbReference type="RefSeq" id="WP_012858756.1">
    <property type="nucleotide sequence ID" value="NC_013515.1"/>
</dbReference>
<dbReference type="Gene3D" id="3.40.50.1950">
    <property type="entry name" value="Flavin prenyltransferase-like"/>
    <property type="match status" value="1"/>
</dbReference>
<proteinExistence type="inferred from homology"/>
<dbReference type="EMBL" id="CP001779">
    <property type="protein sequence ID" value="ACZ01205.1"/>
    <property type="molecule type" value="Genomic_DNA"/>
</dbReference>
<dbReference type="GO" id="GO:0004633">
    <property type="term" value="F:phosphopantothenoylcysteine decarboxylase activity"/>
    <property type="evidence" value="ECO:0007669"/>
    <property type="project" value="UniProtKB-UniRule"/>
</dbReference>
<dbReference type="InterPro" id="IPR003382">
    <property type="entry name" value="Flavoprotein"/>
</dbReference>
<evidence type="ECO:0000256" key="2">
    <source>
        <dbReference type="ARBA" id="ARBA00023239"/>
    </source>
</evidence>
<dbReference type="PANTHER" id="PTHR14359">
    <property type="entry name" value="HOMO-OLIGOMERIC FLAVIN CONTAINING CYS DECARBOXYLASE FAMILY"/>
    <property type="match status" value="1"/>
</dbReference>
<keyword evidence="3" id="KW-0479">Metal-binding</keyword>
<accession>D1AY29</accession>
<dbReference type="Pfam" id="PF04127">
    <property type="entry name" value="DFP"/>
    <property type="match status" value="1"/>
</dbReference>
<comment type="caution">
    <text evidence="3">Lacks conserved residue(s) required for the propagation of feature annotation.</text>
</comment>
<feature type="binding site" evidence="3">
    <location>
        <position position="286"/>
    </location>
    <ligand>
        <name>CTP</name>
        <dbReference type="ChEBI" id="CHEBI:37563"/>
    </ligand>
</feature>
<dbReference type="PANTHER" id="PTHR14359:SF6">
    <property type="entry name" value="PHOSPHOPANTOTHENOYLCYSTEINE DECARBOXYLASE"/>
    <property type="match status" value="1"/>
</dbReference>
<evidence type="ECO:0000313" key="7">
    <source>
        <dbReference type="EMBL" id="ACZ01205.1"/>
    </source>
</evidence>
<keyword evidence="3" id="KW-0511">Multifunctional enzyme</keyword>
<keyword evidence="2 3" id="KW-0456">Lyase</keyword>
<keyword evidence="3" id="KW-0460">Magnesium</keyword>
<dbReference type="GO" id="GO:0015937">
    <property type="term" value="P:coenzyme A biosynthetic process"/>
    <property type="evidence" value="ECO:0007669"/>
    <property type="project" value="UniProtKB-UniRule"/>
</dbReference>
<dbReference type="KEGG" id="smf:Smon_0732"/>
<dbReference type="SUPFAM" id="SSF102645">
    <property type="entry name" value="CoaB-like"/>
    <property type="match status" value="1"/>
</dbReference>
<dbReference type="GO" id="GO:0004632">
    <property type="term" value="F:phosphopantothenate--cysteine ligase activity"/>
    <property type="evidence" value="ECO:0007669"/>
    <property type="project" value="UniProtKB-UniRule"/>
</dbReference>
<feature type="active site" description="Proton donor" evidence="3">
    <location>
        <position position="154"/>
    </location>
</feature>
<organism evidence="7 8">
    <name type="scientific">Streptobacillus moniliformis (strain ATCC 14647 / DSM 12112 / NCTC 10651 / 9901)</name>
    <dbReference type="NCBI Taxonomy" id="519441"/>
    <lineage>
        <taxon>Bacteria</taxon>
        <taxon>Fusobacteriati</taxon>
        <taxon>Fusobacteriota</taxon>
        <taxon>Fusobacteriia</taxon>
        <taxon>Fusobacteriales</taxon>
        <taxon>Leptotrichiaceae</taxon>
        <taxon>Streptobacillus</taxon>
    </lineage>
</organism>
<keyword evidence="3 4" id="KW-0288">FMN</keyword>
<comment type="pathway">
    <text evidence="3 4">Cofactor biosynthesis; coenzyme A biosynthesis; CoA from (R)-pantothenate: step 2/5.</text>
</comment>
<evidence type="ECO:0000256" key="1">
    <source>
        <dbReference type="ARBA" id="ARBA00022793"/>
    </source>
</evidence>
<keyword evidence="8" id="KW-1185">Reference proteome</keyword>
<dbReference type="HAMAP" id="MF_02225">
    <property type="entry name" value="CoaBC"/>
    <property type="match status" value="1"/>
</dbReference>
<dbReference type="GeneID" id="29673150"/>
<comment type="function">
    <text evidence="4">Catalyzes two steps in the biosynthesis of coenzyme A. In the first step cysteine is conjugated to 4'-phosphopantothenate to form 4-phosphopantothenoylcysteine, in the latter compound is decarboxylated to form 4'-phosphopantotheine.</text>
</comment>
<reference evidence="7 8" key="1">
    <citation type="journal article" date="2009" name="Stand. Genomic Sci.">
        <title>Complete genome sequence of Streptobacillus moniliformis type strain (9901T).</title>
        <authorList>
            <person name="Nolan M."/>
            <person name="Gronow S."/>
            <person name="Lapidus A."/>
            <person name="Ivanova N."/>
            <person name="Copeland A."/>
            <person name="Lucas S."/>
            <person name="Del Rio T.G."/>
            <person name="Chen F."/>
            <person name="Tice H."/>
            <person name="Pitluck S."/>
            <person name="Cheng J.F."/>
            <person name="Sims D."/>
            <person name="Meincke L."/>
            <person name="Bruce D."/>
            <person name="Goodwin L."/>
            <person name="Brettin T."/>
            <person name="Han C."/>
            <person name="Detter J.C."/>
            <person name="Ovchinikova G."/>
            <person name="Pati A."/>
            <person name="Mavromatis K."/>
            <person name="Mikhailova N."/>
            <person name="Chen A."/>
            <person name="Palaniappan K."/>
            <person name="Land M."/>
            <person name="Hauser L."/>
            <person name="Chang Y.J."/>
            <person name="Jeffries C.D."/>
            <person name="Rohde M."/>
            <person name="Sproer C."/>
            <person name="Goker M."/>
            <person name="Bristow J."/>
            <person name="Eisen J.A."/>
            <person name="Markowitz V."/>
            <person name="Hugenholtz P."/>
            <person name="Kyrpides N.C."/>
            <person name="Klenk H.P."/>
            <person name="Chain P."/>
        </authorList>
    </citation>
    <scope>NUCLEOTIDE SEQUENCE [LARGE SCALE GENOMIC DNA]</scope>
    <source>
        <strain evidence="8">ATCC 14647 / DSM 12112 / NCTC 10651 / 9901</strain>
    </source>
</reference>
<dbReference type="SUPFAM" id="SSF52507">
    <property type="entry name" value="Homo-oligomeric flavin-containing Cys decarboxylases, HFCD"/>
    <property type="match status" value="1"/>
</dbReference>
<dbReference type="InterPro" id="IPR035929">
    <property type="entry name" value="CoaB-like_sf"/>
</dbReference>
<dbReference type="Proteomes" id="UP000002072">
    <property type="component" value="Chromosome"/>
</dbReference>
<dbReference type="GO" id="GO:0071513">
    <property type="term" value="C:phosphopantothenoylcysteine decarboxylase complex"/>
    <property type="evidence" value="ECO:0007669"/>
    <property type="project" value="TreeGrafter"/>
</dbReference>
<dbReference type="InterPro" id="IPR036551">
    <property type="entry name" value="Flavin_trans-like"/>
</dbReference>
<comment type="cofactor">
    <cofactor evidence="3">
        <name>FMN</name>
        <dbReference type="ChEBI" id="CHEBI:58210"/>
    </cofactor>
    <text evidence="3">Binds 1 FMN per subunit.</text>
</comment>
<dbReference type="EC" id="6.3.2.5" evidence="3"/>
<comment type="catalytic activity">
    <reaction evidence="3 4">
        <text>N-[(R)-4-phosphopantothenoyl]-L-cysteine + H(+) = (R)-4'-phosphopantetheine + CO2</text>
        <dbReference type="Rhea" id="RHEA:16793"/>
        <dbReference type="ChEBI" id="CHEBI:15378"/>
        <dbReference type="ChEBI" id="CHEBI:16526"/>
        <dbReference type="ChEBI" id="CHEBI:59458"/>
        <dbReference type="ChEBI" id="CHEBI:61723"/>
        <dbReference type="EC" id="4.1.1.36"/>
    </reaction>
</comment>
<feature type="binding site" evidence="3">
    <location>
        <position position="276"/>
    </location>
    <ligand>
        <name>CTP</name>
        <dbReference type="ChEBI" id="CHEBI:37563"/>
    </ligand>
</feature>
<dbReference type="eggNOG" id="COG0452">
    <property type="taxonomic scope" value="Bacteria"/>
</dbReference>
<dbReference type="NCBIfam" id="TIGR00521">
    <property type="entry name" value="coaBC_dfp"/>
    <property type="match status" value="1"/>
</dbReference>
<evidence type="ECO:0000259" key="5">
    <source>
        <dbReference type="Pfam" id="PF02441"/>
    </source>
</evidence>
<comment type="similarity">
    <text evidence="3 4">In the C-terminal section; belongs to the PPC synthetase family.</text>
</comment>
<gene>
    <name evidence="3" type="primary">coaBC</name>
    <name evidence="7" type="ordered locus">Smon_0732</name>
</gene>
<dbReference type="OrthoDB" id="9802554at2"/>
<comment type="pathway">
    <text evidence="3 4">Cofactor biosynthesis; coenzyme A biosynthesis; CoA from (R)-pantothenate: step 3/5.</text>
</comment>
<feature type="binding site" evidence="3">
    <location>
        <position position="340"/>
    </location>
    <ligand>
        <name>CTP</name>
        <dbReference type="ChEBI" id="CHEBI:37563"/>
    </ligand>
</feature>
<dbReference type="AlphaFoldDB" id="D1AY29"/>
<dbReference type="UniPathway" id="UPA00241">
    <property type="reaction ID" value="UER00353"/>
</dbReference>
<dbReference type="InterPro" id="IPR005252">
    <property type="entry name" value="CoaBC"/>
</dbReference>
<dbReference type="Gene3D" id="3.40.50.10300">
    <property type="entry name" value="CoaB-like"/>
    <property type="match status" value="1"/>
</dbReference>
<comment type="similarity">
    <text evidence="3 4">In the N-terminal section; belongs to the HFCD (homo-oligomeric flavin containing Cys decarboxylase) superfamily.</text>
</comment>
<dbReference type="HOGENOM" id="CLU_033319_0_1_0"/>
<feature type="binding site" evidence="3">
    <location>
        <position position="336"/>
    </location>
    <ligand>
        <name>CTP</name>
        <dbReference type="ChEBI" id="CHEBI:37563"/>
    </ligand>
</feature>
<sequence length="394" mass="43928">MKNIVIGVTSGIACYKALDVCSKLKKNNYNIKVIMTENASKLISPLLFQTLTGNKVYINMFDENETSVSHIEIAKNSDLVCVIPATYNIIGKLSNGIADDFLSTFLSVCDPRKVMIFPAMNTNMYLNPILQGNLEKLSMNNYNIVQPATGSLACGDFGLGKLPEVDIIVDKIMFNIEKTDIFKNKKILITAGGTVENIDTVRHITNKSSGKMGYALAKQATLQGADVTLISTKPDLKTPHGISKIIYIENADEMHEAVLNNIENIDYIFMVAAVSDFKIKNYSDTKIKKNKLKDLKLELELNVDILKKLSEIKPRKFKLIGFAAEDNNLKENAKAKLINKKLDYIVLNDISNKAIGFNSDNNKVFIFDKNGNEIEIKENTKDIVAKEILFNIVN</sequence>
<feature type="domain" description="Flavoprotein" evidence="5">
    <location>
        <begin position="2"/>
        <end position="172"/>
    </location>
</feature>
<feature type="region of interest" description="Phosphopantothenoylcysteine decarboxylase" evidence="3">
    <location>
        <begin position="1"/>
        <end position="186"/>
    </location>
</feature>
<dbReference type="Pfam" id="PF02441">
    <property type="entry name" value="Flavoprotein"/>
    <property type="match status" value="1"/>
</dbReference>
<dbReference type="GO" id="GO:0015941">
    <property type="term" value="P:pantothenate catabolic process"/>
    <property type="evidence" value="ECO:0007669"/>
    <property type="project" value="InterPro"/>
</dbReference>
<dbReference type="STRING" id="519441.Smon_0732"/>
<evidence type="ECO:0000313" key="8">
    <source>
        <dbReference type="Proteomes" id="UP000002072"/>
    </source>
</evidence>
<dbReference type="GO" id="GO:0046872">
    <property type="term" value="F:metal ion binding"/>
    <property type="evidence" value="ECO:0007669"/>
    <property type="project" value="UniProtKB-KW"/>
</dbReference>
<feature type="region of interest" description="Phosphopantothenate--cysteine ligase" evidence="3">
    <location>
        <begin position="187"/>
        <end position="394"/>
    </location>
</feature>
<evidence type="ECO:0000259" key="6">
    <source>
        <dbReference type="Pfam" id="PF04127"/>
    </source>
</evidence>
<comment type="function">
    <text evidence="3">Catalyzes two sequential steps in the biosynthesis of coenzyme A. In the first step cysteine is conjugated to 4'-phosphopantothenate to form 4-phosphopantothenoylcysteine. In the second step the latter compound is decarboxylated to form 4'-phosphopantotheine.</text>
</comment>